<keyword evidence="1" id="KW-1133">Transmembrane helix</keyword>
<dbReference type="Proteomes" id="UP000231932">
    <property type="component" value="Chromosome"/>
</dbReference>
<name>A0A2K8N457_9BACL</name>
<dbReference type="PANTHER" id="PTHR31446">
    <property type="entry name" value="ACID PHOSPHATASE/VANADIUM-DEPENDENT HALOPEROXIDASE-RELATED PROTEIN"/>
    <property type="match status" value="1"/>
</dbReference>
<dbReference type="Pfam" id="PF02681">
    <property type="entry name" value="DUF212"/>
    <property type="match status" value="1"/>
</dbReference>
<dbReference type="Proteomes" id="UP000502196">
    <property type="component" value="Chromosome"/>
</dbReference>
<feature type="transmembrane region" description="Helical" evidence="1">
    <location>
        <begin position="40"/>
        <end position="64"/>
    </location>
</feature>
<dbReference type="SUPFAM" id="SSF48317">
    <property type="entry name" value="Acid phosphatase/Vanadium-dependent haloperoxidase"/>
    <property type="match status" value="1"/>
</dbReference>
<dbReference type="InterPro" id="IPR036938">
    <property type="entry name" value="PAP2/HPO_sf"/>
</dbReference>
<feature type="transmembrane region" description="Helical" evidence="1">
    <location>
        <begin position="134"/>
        <end position="154"/>
    </location>
</feature>
<evidence type="ECO:0000313" key="5">
    <source>
        <dbReference type="Proteomes" id="UP000502196"/>
    </source>
</evidence>
<keyword evidence="1" id="KW-0812">Transmembrane</keyword>
<evidence type="ECO:0000313" key="4">
    <source>
        <dbReference type="Proteomes" id="UP000231932"/>
    </source>
</evidence>
<dbReference type="KEGG" id="kyr:CVV65_03990"/>
<evidence type="ECO:0000313" key="2">
    <source>
        <dbReference type="EMBL" id="ATY84213.1"/>
    </source>
</evidence>
<feature type="transmembrane region" description="Helical" evidence="1">
    <location>
        <begin position="70"/>
        <end position="88"/>
    </location>
</feature>
<dbReference type="PANTHER" id="PTHR31446:SF29">
    <property type="entry name" value="ACID PHOSPHATASE_VANADIUM-DEPENDENT HALOPEROXIDASE-RELATED PROTEIN"/>
    <property type="match status" value="1"/>
</dbReference>
<dbReference type="InterPro" id="IPR003832">
    <property type="entry name" value="DUF212"/>
</dbReference>
<dbReference type="OrthoDB" id="9792681at2"/>
<organism evidence="2 4">
    <name type="scientific">Kyrpidia spormannii</name>
    <dbReference type="NCBI Taxonomy" id="2055160"/>
    <lineage>
        <taxon>Bacteria</taxon>
        <taxon>Bacillati</taxon>
        <taxon>Bacillota</taxon>
        <taxon>Bacilli</taxon>
        <taxon>Bacillales</taxon>
        <taxon>Alicyclobacillaceae</taxon>
        <taxon>Kyrpidia</taxon>
    </lineage>
</organism>
<reference evidence="2" key="2">
    <citation type="journal article" date="2018" name="Genome Announc.">
        <title>Complete Genome Sequence of Kyrpidia sp. Strain EA-1, a Thermophilic Knallgas Bacterium, Isolated from the Azores.</title>
        <authorList>
            <person name="Reiner J.E."/>
            <person name="Lapp C.J."/>
            <person name="Bunk B."/>
            <person name="Sproer C."/>
            <person name="Overmann J."/>
            <person name="Gescher J."/>
        </authorList>
    </citation>
    <scope>NUCLEOTIDE SEQUENCE</scope>
    <source>
        <strain evidence="2">EA-1</strain>
    </source>
</reference>
<proteinExistence type="predicted"/>
<dbReference type="EMBL" id="CP024955">
    <property type="protein sequence ID" value="ATY84213.1"/>
    <property type="molecule type" value="Genomic_DNA"/>
</dbReference>
<keyword evidence="1" id="KW-0472">Membrane</keyword>
<evidence type="ECO:0000256" key="1">
    <source>
        <dbReference type="SAM" id="Phobius"/>
    </source>
</evidence>
<dbReference type="EMBL" id="LR792683">
    <property type="protein sequence ID" value="CAB3391475.1"/>
    <property type="molecule type" value="Genomic_DNA"/>
</dbReference>
<protein>
    <submittedName>
        <fullName evidence="3">Uncharacterized membrane protein YuiD</fullName>
    </submittedName>
</protein>
<accession>A0A2K8N457</accession>
<gene>
    <name evidence="3" type="primary">yuiD</name>
    <name evidence="3" type="ORF">COOX1_0930</name>
    <name evidence="2" type="ORF">CVV65_03990</name>
</gene>
<reference evidence="3 5" key="3">
    <citation type="submission" date="2020-04" db="EMBL/GenBank/DDBJ databases">
        <authorList>
            <person name="Hogendoorn C."/>
        </authorList>
    </citation>
    <scope>NUCLEOTIDE SEQUENCE [LARGE SCALE GENOMIC DNA]</scope>
    <source>
        <strain evidence="3">COOX1</strain>
    </source>
</reference>
<keyword evidence="4" id="KW-1185">Reference proteome</keyword>
<evidence type="ECO:0000313" key="3">
    <source>
        <dbReference type="EMBL" id="CAB3391475.1"/>
    </source>
</evidence>
<dbReference type="AlphaFoldDB" id="A0A2K8N457"/>
<reference evidence="4" key="1">
    <citation type="submission" date="2017-11" db="EMBL/GenBank/DDBJ databases">
        <title>Complete Genome Sequence of Kyrpidia sp. Strain EA-1, a thermophilic, hydrogen-oxidizing Bacterium, isolated from the Azores.</title>
        <authorList>
            <person name="Reiner J.E."/>
            <person name="Lapp C.J."/>
            <person name="Bunk B."/>
            <person name="Gescher J."/>
        </authorList>
    </citation>
    <scope>NUCLEOTIDE SEQUENCE [LARGE SCALE GENOMIC DNA]</scope>
    <source>
        <strain evidence="4">EA-1</strain>
    </source>
</reference>
<sequence length="155" mass="16728">MEMNTSWNLPLLSALASMLVAQGIKIPFQRWREKAWNWRLAFCSGGMPSSHAAVVSALAVAMGLSYGWNSPWFAVSSVFATVVLYDAVGVRRQAGQQAVVLYELVNRAQEAGIDLSGVAAAQARRWVHRGHTPLEVAGGVTLGTSIACLVYLMAH</sequence>